<gene>
    <name evidence="2" type="ORF">sscle_13g095460</name>
</gene>
<protein>
    <recommendedName>
        <fullName evidence="1">Heterokaryon incompatibility domain-containing protein</fullName>
    </recommendedName>
</protein>
<dbReference type="KEGG" id="ssl:SS1G_06795"/>
<dbReference type="PANTHER" id="PTHR33112">
    <property type="entry name" value="DOMAIN PROTEIN, PUTATIVE-RELATED"/>
    <property type="match status" value="1"/>
</dbReference>
<proteinExistence type="predicted"/>
<dbReference type="OMA" id="WRCASAT"/>
<dbReference type="EMBL" id="CP017826">
    <property type="protein sequence ID" value="APA14776.1"/>
    <property type="molecule type" value="Genomic_DNA"/>
</dbReference>
<accession>A0A1D9QIL4</accession>
<dbReference type="VEuPathDB" id="FungiDB:sscle_13g095460"/>
<sequence length="724" mass="84075">MSNALPQLDIVKLYHGYDRLCTTCSTLNFKLLFRSAELDPRLQITPPPFVLEDFWTTSIYCPFCRLLRHCLGIDEKTARYYRSLHQREETRWICRVLVRGWVRILLHWSPGHHVTYQLQPTLITETAHREGKFDAPIYGPSVQLMAKENEKDMDQLSLGRHMDLLRANIKLLRSWVDGCETHHRPDCAPQPWIRDPKSPFRLIDVKRRCIVRAPAECRYLALSYCWGAPSETNKHLKLEDKTIVWLYGKNSLSNNPNIPKTIRDSIDLVSGLGERYLWVDALCIKQDDEFDRAAQIPLMSKVYGSALCTIVAGSGSNAWAGLNGVGTESIPRSPKQYFANIKDLSLITTQKHYQTWKYETVWETRGWTFQEMVLSKRLMIFTDSQVFFQCKKCLWCEDTILENLNPSITCESRASGDISSESHTIMDAFTSYHILVHNFTCRSLGDQSDVLNAFQGIEHHLQNRTLSSKQESLSGKFHFGLPESFFDLALIWTLPYHYPNQRRKLFPSWSWAGWNMEIGKTFRRPGVSFPYADAVRRELVWYKPAVEGSNKYVRINASELIPKEKQIAEEEEEEEQLSVQWKSDKTSIPQHNFPRAPHILHFWTSTARLLVNRSGNKEKCISVHPSDPAILENEEMKIRNPNQNIPIGTISLNRSWRADRPDELEFMVIARACKTRYTQKKSGLYVMLIEWVDNIAYRVQMVNDPVDEDKWVALKTEWKFISFA</sequence>
<name>A0A1D9QIL4_SCLS1</name>
<dbReference type="OrthoDB" id="5428863at2759"/>
<dbReference type="AlphaFoldDB" id="A0A1D9QIL4"/>
<organism evidence="2 3">
    <name type="scientific">Sclerotinia sclerotiorum (strain ATCC 18683 / 1980 / Ss-1)</name>
    <name type="common">White mold</name>
    <name type="synonym">Whetzelinia sclerotiorum</name>
    <dbReference type="NCBI Taxonomy" id="665079"/>
    <lineage>
        <taxon>Eukaryota</taxon>
        <taxon>Fungi</taxon>
        <taxon>Dikarya</taxon>
        <taxon>Ascomycota</taxon>
        <taxon>Pezizomycotina</taxon>
        <taxon>Leotiomycetes</taxon>
        <taxon>Helotiales</taxon>
        <taxon>Sclerotiniaceae</taxon>
        <taxon>Sclerotinia</taxon>
    </lineage>
</organism>
<feature type="domain" description="Heterokaryon incompatibility" evidence="1">
    <location>
        <begin position="219"/>
        <end position="371"/>
    </location>
</feature>
<dbReference type="InterPro" id="IPR010730">
    <property type="entry name" value="HET"/>
</dbReference>
<dbReference type="RefSeq" id="XP_001592554.1">
    <property type="nucleotide sequence ID" value="XM_001592504.1"/>
</dbReference>
<reference evidence="3" key="1">
    <citation type="journal article" date="2017" name="Genome Biol. Evol.">
        <title>The complete genome sequence of the phytopathogenic fungus Sclerotinia sclerotiorum reveals insights into the genome architecture of broad host range pathogens.</title>
        <authorList>
            <person name="Derbyshire M."/>
            <person name="Denton-Giles M."/>
            <person name="Hegedus D."/>
            <person name="Seifbarghy S."/>
            <person name="Rollins J."/>
            <person name="van Kan J."/>
            <person name="Seidl M.F."/>
            <person name="Faino L."/>
            <person name="Mbengue M."/>
            <person name="Navaud O."/>
            <person name="Raffaele S."/>
            <person name="Hammond-Kosack K."/>
            <person name="Heard S."/>
            <person name="Oliver R."/>
        </authorList>
    </citation>
    <scope>NUCLEOTIDE SEQUENCE [LARGE SCALE GENOMIC DNA]</scope>
    <source>
        <strain evidence="3">ATCC 18683 / 1980 / Ss-1</strain>
    </source>
</reference>
<dbReference type="Proteomes" id="UP000177798">
    <property type="component" value="Chromosome 13"/>
</dbReference>
<dbReference type="Pfam" id="PF06985">
    <property type="entry name" value="HET"/>
    <property type="match status" value="1"/>
</dbReference>
<evidence type="ECO:0000259" key="1">
    <source>
        <dbReference type="Pfam" id="PF06985"/>
    </source>
</evidence>
<evidence type="ECO:0000313" key="3">
    <source>
        <dbReference type="Proteomes" id="UP000177798"/>
    </source>
</evidence>
<evidence type="ECO:0000313" key="2">
    <source>
        <dbReference type="EMBL" id="APA14776.1"/>
    </source>
</evidence>
<dbReference type="PANTHER" id="PTHR33112:SF12">
    <property type="entry name" value="HETEROKARYON INCOMPATIBILITY DOMAIN-CONTAINING PROTEIN"/>
    <property type="match status" value="1"/>
</dbReference>